<comment type="caution">
    <text evidence="1">The sequence shown here is derived from an EMBL/GenBank/DDBJ whole genome shotgun (WGS) entry which is preliminary data.</text>
</comment>
<proteinExistence type="predicted"/>
<dbReference type="AlphaFoldDB" id="A0A918AZL3"/>
<organism evidence="1 2">
    <name type="scientific">Streptomyces roseolilacinus</name>
    <dbReference type="NCBI Taxonomy" id="66904"/>
    <lineage>
        <taxon>Bacteria</taxon>
        <taxon>Bacillati</taxon>
        <taxon>Actinomycetota</taxon>
        <taxon>Actinomycetes</taxon>
        <taxon>Kitasatosporales</taxon>
        <taxon>Streptomycetaceae</taxon>
        <taxon>Streptomyces</taxon>
    </lineage>
</organism>
<name>A0A918AZL3_9ACTN</name>
<accession>A0A918AZL3</accession>
<protein>
    <submittedName>
        <fullName evidence="1">Uncharacterized protein</fullName>
    </submittedName>
</protein>
<dbReference type="Proteomes" id="UP000654123">
    <property type="component" value="Unassembled WGS sequence"/>
</dbReference>
<dbReference type="EMBL" id="BMSV01000001">
    <property type="protein sequence ID" value="GGP92372.1"/>
    <property type="molecule type" value="Genomic_DNA"/>
</dbReference>
<reference evidence="1" key="1">
    <citation type="journal article" date="2014" name="Int. J. Syst. Evol. Microbiol.">
        <title>Complete genome sequence of Corynebacterium casei LMG S-19264T (=DSM 44701T), isolated from a smear-ripened cheese.</title>
        <authorList>
            <consortium name="US DOE Joint Genome Institute (JGI-PGF)"/>
            <person name="Walter F."/>
            <person name="Albersmeier A."/>
            <person name="Kalinowski J."/>
            <person name="Ruckert C."/>
        </authorList>
    </citation>
    <scope>NUCLEOTIDE SEQUENCE</scope>
    <source>
        <strain evidence="1">JCM 4335</strain>
    </source>
</reference>
<sequence length="74" mass="8348">MTFERWRCAVTEPTRYSTPPVELPLRLEPDPAPVEGCAGCAELANVRDRARMVGDMTTVSDCNVHMRRHPEGHQ</sequence>
<evidence type="ECO:0000313" key="1">
    <source>
        <dbReference type="EMBL" id="GGP92372.1"/>
    </source>
</evidence>
<keyword evidence="2" id="KW-1185">Reference proteome</keyword>
<gene>
    <name evidence="1" type="ORF">GCM10010249_08080</name>
</gene>
<evidence type="ECO:0000313" key="2">
    <source>
        <dbReference type="Proteomes" id="UP000654123"/>
    </source>
</evidence>
<reference evidence="1" key="2">
    <citation type="submission" date="2020-09" db="EMBL/GenBank/DDBJ databases">
        <authorList>
            <person name="Sun Q."/>
            <person name="Ohkuma M."/>
        </authorList>
    </citation>
    <scope>NUCLEOTIDE SEQUENCE</scope>
    <source>
        <strain evidence="1">JCM 4335</strain>
    </source>
</reference>